<comment type="similarity">
    <text evidence="2">Belongs to the bacterial solute-binding protein 5 family.</text>
</comment>
<comment type="subcellular location">
    <subcellularLocation>
        <location evidence="1">Cell envelope</location>
    </subcellularLocation>
</comment>
<protein>
    <submittedName>
        <fullName evidence="7">Peptide ABC transporter substrate-binding protein</fullName>
    </submittedName>
</protein>
<dbReference type="SUPFAM" id="SSF53850">
    <property type="entry name" value="Periplasmic binding protein-like II"/>
    <property type="match status" value="1"/>
</dbReference>
<dbReference type="Proteomes" id="UP000009885">
    <property type="component" value="Unassembled WGS sequence"/>
</dbReference>
<dbReference type="GO" id="GO:0030288">
    <property type="term" value="C:outer membrane-bounded periplasmic space"/>
    <property type="evidence" value="ECO:0007669"/>
    <property type="project" value="UniProtKB-ARBA"/>
</dbReference>
<keyword evidence="5" id="KW-0571">Peptide transport</keyword>
<dbReference type="EMBL" id="AMSQ01000008">
    <property type="protein sequence ID" value="EKU48083.1"/>
    <property type="molecule type" value="Genomic_DNA"/>
</dbReference>
<dbReference type="FunFam" id="3.10.105.10:FF:000001">
    <property type="entry name" value="Oligopeptide ABC transporter, oligopeptide-binding protein"/>
    <property type="match status" value="1"/>
</dbReference>
<dbReference type="PANTHER" id="PTHR30290:SF10">
    <property type="entry name" value="PERIPLASMIC OLIGOPEPTIDE-BINDING PROTEIN-RELATED"/>
    <property type="match status" value="1"/>
</dbReference>
<evidence type="ECO:0000256" key="5">
    <source>
        <dbReference type="ARBA" id="ARBA00022856"/>
    </source>
</evidence>
<dbReference type="PANTHER" id="PTHR30290">
    <property type="entry name" value="PERIPLASMIC BINDING COMPONENT OF ABC TRANSPORTER"/>
    <property type="match status" value="1"/>
</dbReference>
<evidence type="ECO:0000256" key="3">
    <source>
        <dbReference type="ARBA" id="ARBA00022448"/>
    </source>
</evidence>
<evidence type="ECO:0000256" key="1">
    <source>
        <dbReference type="ARBA" id="ARBA00004196"/>
    </source>
</evidence>
<dbReference type="Gene3D" id="3.40.190.10">
    <property type="entry name" value="Periplasmic binding protein-like II"/>
    <property type="match status" value="1"/>
</dbReference>
<dbReference type="CDD" id="cd08504">
    <property type="entry name" value="PBP2_OppA"/>
    <property type="match status" value="1"/>
</dbReference>
<dbReference type="PIRSF" id="PIRSF002741">
    <property type="entry name" value="MppA"/>
    <property type="match status" value="1"/>
</dbReference>
<dbReference type="Gene3D" id="3.10.105.10">
    <property type="entry name" value="Dipeptide-binding Protein, Domain 3"/>
    <property type="match status" value="1"/>
</dbReference>
<keyword evidence="8" id="KW-1185">Reference proteome</keyword>
<dbReference type="Gene3D" id="3.90.76.10">
    <property type="entry name" value="Dipeptide-binding Protein, Domain 1"/>
    <property type="match status" value="1"/>
</dbReference>
<dbReference type="GO" id="GO:0015833">
    <property type="term" value="P:peptide transport"/>
    <property type="evidence" value="ECO:0007669"/>
    <property type="project" value="UniProtKB-KW"/>
</dbReference>
<dbReference type="RefSeq" id="WP_009383517.1">
    <property type="nucleotide sequence ID" value="NZ_AMSQ01000008.1"/>
</dbReference>
<dbReference type="eggNOG" id="COG4166">
    <property type="taxonomic scope" value="Bacteria"/>
</dbReference>
<accession>K9AL43</accession>
<dbReference type="InterPro" id="IPR030678">
    <property type="entry name" value="Peptide/Ni-bd"/>
</dbReference>
<evidence type="ECO:0000259" key="6">
    <source>
        <dbReference type="Pfam" id="PF00496"/>
    </source>
</evidence>
<organism evidence="7 8">
    <name type="scientific">Staphylococcus massiliensis S46</name>
    <dbReference type="NCBI Taxonomy" id="1229783"/>
    <lineage>
        <taxon>Bacteria</taxon>
        <taxon>Bacillati</taxon>
        <taxon>Bacillota</taxon>
        <taxon>Bacilli</taxon>
        <taxon>Bacillales</taxon>
        <taxon>Staphylococcaceae</taxon>
        <taxon>Staphylococcus</taxon>
    </lineage>
</organism>
<dbReference type="Pfam" id="PF00496">
    <property type="entry name" value="SBP_bac_5"/>
    <property type="match status" value="1"/>
</dbReference>
<evidence type="ECO:0000313" key="8">
    <source>
        <dbReference type="Proteomes" id="UP000009885"/>
    </source>
</evidence>
<evidence type="ECO:0000313" key="7">
    <source>
        <dbReference type="EMBL" id="EKU48083.1"/>
    </source>
</evidence>
<keyword evidence="5" id="KW-0653">Protein transport</keyword>
<evidence type="ECO:0000256" key="4">
    <source>
        <dbReference type="ARBA" id="ARBA00022729"/>
    </source>
</evidence>
<dbReference type="OrthoDB" id="9801912at2"/>
<reference evidence="7 8" key="1">
    <citation type="journal article" date="2013" name="Genome Announc.">
        <title>Genome Sequence of Staphylococcus massiliensis Strain S46, Isolated from the Surface of Healthy Human Skin.</title>
        <authorList>
            <person name="Srivastav R."/>
            <person name="Singh A."/>
            <person name="Jangir P.K."/>
            <person name="Kumari C."/>
            <person name="Muduli S."/>
            <person name="Sharma R."/>
        </authorList>
    </citation>
    <scope>NUCLEOTIDE SEQUENCE [LARGE SCALE GENOMIC DNA]</scope>
    <source>
        <strain evidence="7 8">S46</strain>
    </source>
</reference>
<dbReference type="GO" id="GO:0043190">
    <property type="term" value="C:ATP-binding cassette (ABC) transporter complex"/>
    <property type="evidence" value="ECO:0007669"/>
    <property type="project" value="InterPro"/>
</dbReference>
<dbReference type="InterPro" id="IPR000914">
    <property type="entry name" value="SBP_5_dom"/>
</dbReference>
<comment type="caution">
    <text evidence="7">The sequence shown here is derived from an EMBL/GenBank/DDBJ whole genome shotgun (WGS) entry which is preliminary data.</text>
</comment>
<evidence type="ECO:0000256" key="2">
    <source>
        <dbReference type="ARBA" id="ARBA00005695"/>
    </source>
</evidence>
<name>K9AL43_9STAP</name>
<dbReference type="FunFam" id="3.90.76.10:FF:000001">
    <property type="entry name" value="Oligopeptide ABC transporter substrate-binding protein"/>
    <property type="match status" value="1"/>
</dbReference>
<gene>
    <name evidence="7" type="ORF">C273_06473</name>
</gene>
<feature type="domain" description="Solute-binding protein family 5" evidence="6">
    <location>
        <begin position="74"/>
        <end position="457"/>
    </location>
</feature>
<dbReference type="STRING" id="1229783.C273_06473"/>
<keyword evidence="3" id="KW-0813">Transport</keyword>
<dbReference type="PROSITE" id="PS51257">
    <property type="entry name" value="PROKAR_LIPOPROTEIN"/>
    <property type="match status" value="1"/>
</dbReference>
<dbReference type="AlphaFoldDB" id="K9AL43"/>
<dbReference type="InterPro" id="IPR039424">
    <property type="entry name" value="SBP_5"/>
</dbReference>
<proteinExistence type="inferred from homology"/>
<sequence length="551" mass="62592">MKYYKWFSTFIIIMMLMTACGNKESLYDSKGQVYRTVMGSDMHSLDTTKASDQVSFNQFNQVFEGLYRFDKNDKPKPALAKGMPKVTNDGKTYTVKLKQHGKWSNGDDVTAHDFVYAWRKVVDPKNASEYAFIMYDIKNGKDVNESKKALDKLGVKAIDDYTLRIELEKPIPYFTSMLAFPTFFPQNEKVSKKFGDKYATTGDKAVYNGPFKLEEWKPEDKIILAKNEQYWDKEAVHLDKVKYKVIKDPQAGAALYDTDSVDSAGIVAEQVDKYKDNPGLKSRLLVSSAYIKMNQKKVPAFRNKDFRLAIAKSIDKEGFVDTVKNDGSTVNNAFTAKKTAETVDGQDFADTVDSPLKYNPKAAKAHLEKAKKALGKDAFTFSLNTEDTPDTKLAAEYIKGEIEKNLPGVTVKIKQLPFKQRWNNELTMNYESSISLWNPDYPDPISYMDIMTKDHPNNNTGWSSKRYDQLVKDANGKLLQRPKEREAALREAEELMLKEAPIAPIYQKGSTYLENPQVKGRVNHSMGGSTTLKHVYIDKSIDKETGKKKDK</sequence>
<dbReference type="PATRIC" id="fig|1229783.3.peg.1308"/>
<dbReference type="GO" id="GO:1904680">
    <property type="term" value="F:peptide transmembrane transporter activity"/>
    <property type="evidence" value="ECO:0007669"/>
    <property type="project" value="TreeGrafter"/>
</dbReference>
<keyword evidence="4" id="KW-0732">Signal</keyword>